<protein>
    <recommendedName>
        <fullName evidence="1">Calcineurin-like phosphoesterase domain-containing protein</fullName>
    </recommendedName>
</protein>
<proteinExistence type="predicted"/>
<name>A0A2G9YYI4_9BACT</name>
<feature type="domain" description="Calcineurin-like phosphoesterase" evidence="1">
    <location>
        <begin position="58"/>
        <end position="218"/>
    </location>
</feature>
<evidence type="ECO:0000313" key="2">
    <source>
        <dbReference type="EMBL" id="PIP24249.1"/>
    </source>
</evidence>
<dbReference type="Pfam" id="PF00149">
    <property type="entry name" value="Metallophos"/>
    <property type="match status" value="1"/>
</dbReference>
<comment type="caution">
    <text evidence="2">The sequence shown here is derived from an EMBL/GenBank/DDBJ whole genome shotgun (WGS) entry which is preliminary data.</text>
</comment>
<gene>
    <name evidence="2" type="ORF">COX35_01720</name>
</gene>
<feature type="non-terminal residue" evidence="2">
    <location>
        <position position="289"/>
    </location>
</feature>
<dbReference type="GO" id="GO:0016787">
    <property type="term" value="F:hydrolase activity"/>
    <property type="evidence" value="ECO:0007669"/>
    <property type="project" value="InterPro"/>
</dbReference>
<reference evidence="2 3" key="1">
    <citation type="submission" date="2017-09" db="EMBL/GenBank/DDBJ databases">
        <title>Depth-based differentiation of microbial function through sediment-hosted aquifers and enrichment of novel symbionts in the deep terrestrial subsurface.</title>
        <authorList>
            <person name="Probst A.J."/>
            <person name="Ladd B."/>
            <person name="Jarett J.K."/>
            <person name="Geller-Mcgrath D.E."/>
            <person name="Sieber C.M."/>
            <person name="Emerson J.B."/>
            <person name="Anantharaman K."/>
            <person name="Thomas B.C."/>
            <person name="Malmstrom R."/>
            <person name="Stieglmeier M."/>
            <person name="Klingl A."/>
            <person name="Woyke T."/>
            <person name="Ryan C.M."/>
            <person name="Banfield J.F."/>
        </authorList>
    </citation>
    <scope>NUCLEOTIDE SEQUENCE [LARGE SCALE GENOMIC DNA]</scope>
    <source>
        <strain evidence="2">CG23_combo_of_CG06-09_8_20_14_all_37_18</strain>
    </source>
</reference>
<dbReference type="SUPFAM" id="SSF56300">
    <property type="entry name" value="Metallo-dependent phosphatases"/>
    <property type="match status" value="1"/>
</dbReference>
<sequence>MKISNSWRNLLENRNLSREKVAEQLGISTEDVRALRRIIKIEKKPLGNFRETGIAAWDIHYPEHNKECIEILLDFTKDLQPDYFILGGDQLDLGCISVFNQGKLKLLENKRLKEEYDGFQRDILDRFEKVLPRKCRKLFMMGNHEDRVERLLECEPQYIGLIEIEKNLNLKKWKIIPNNEVFSIGNINFIHGCYTCKYHANKTLSVYGDNVFYGHVHNNQSFTQTTKIENQPQRATAVGCLCNKNPEWMRGRPNSWTHEFLHFSVFGDGNFSPHIETIINGRCEINGKI</sequence>
<dbReference type="InterPro" id="IPR004843">
    <property type="entry name" value="Calcineurin-like_PHP"/>
</dbReference>
<evidence type="ECO:0000259" key="1">
    <source>
        <dbReference type="Pfam" id="PF00149"/>
    </source>
</evidence>
<dbReference type="EMBL" id="PCRQ01000046">
    <property type="protein sequence ID" value="PIP24249.1"/>
    <property type="molecule type" value="Genomic_DNA"/>
</dbReference>
<dbReference type="InterPro" id="IPR029052">
    <property type="entry name" value="Metallo-depent_PP-like"/>
</dbReference>
<dbReference type="Proteomes" id="UP000229952">
    <property type="component" value="Unassembled WGS sequence"/>
</dbReference>
<accession>A0A2G9YYI4</accession>
<organism evidence="2 3">
    <name type="scientific">Candidatus Nealsonbacteria bacterium CG23_combo_of_CG06-09_8_20_14_all_37_18</name>
    <dbReference type="NCBI Taxonomy" id="1974720"/>
    <lineage>
        <taxon>Bacteria</taxon>
        <taxon>Candidatus Nealsoniibacteriota</taxon>
    </lineage>
</organism>
<dbReference type="Gene3D" id="3.60.21.10">
    <property type="match status" value="1"/>
</dbReference>
<evidence type="ECO:0000313" key="3">
    <source>
        <dbReference type="Proteomes" id="UP000229952"/>
    </source>
</evidence>
<dbReference type="AlphaFoldDB" id="A0A2G9YYI4"/>